<keyword evidence="9" id="KW-0540">Nuclease</keyword>
<evidence type="ECO:0000256" key="15">
    <source>
        <dbReference type="ARBA" id="ARBA00022884"/>
    </source>
</evidence>
<reference evidence="24" key="1">
    <citation type="submission" date="2022-07" db="EMBL/GenBank/DDBJ databases">
        <title>Phylogenomic reconstructions and comparative analyses of Kickxellomycotina fungi.</title>
        <authorList>
            <person name="Reynolds N.K."/>
            <person name="Stajich J.E."/>
            <person name="Barry K."/>
            <person name="Grigoriev I.V."/>
            <person name="Crous P."/>
            <person name="Smith M.E."/>
        </authorList>
    </citation>
    <scope>NUCLEOTIDE SEQUENCE</scope>
    <source>
        <strain evidence="24">RSA 567</strain>
    </source>
</reference>
<evidence type="ECO:0000256" key="8">
    <source>
        <dbReference type="ARBA" id="ARBA00022614"/>
    </source>
</evidence>
<keyword evidence="15" id="KW-0694">RNA-binding</keyword>
<dbReference type="InterPro" id="IPR050410">
    <property type="entry name" value="CCR4/nocturin_mRNA_transcr"/>
</dbReference>
<dbReference type="GO" id="GO:0005634">
    <property type="term" value="C:nucleus"/>
    <property type="evidence" value="ECO:0007669"/>
    <property type="project" value="UniProtKB-SubCell"/>
</dbReference>
<evidence type="ECO:0000256" key="20">
    <source>
        <dbReference type="ARBA" id="ARBA00031469"/>
    </source>
</evidence>
<sequence>MYYGHNTGVPSPLSGPIAPGSPARVASPSASGNAGTNMVSPSMGYAPHNASPLYSNVMTRYPIQVNLAQKLQQQQQPQQQQPQHSSSSQMGNLQQVPMGMPSGAYGGVSAAMYPSSGSQSSAMVNGIGQTLSTPMSPGMHPSGTPGPMPVATVVLSSHHQQMINLHHKSRQSASPHYHARTALAASRSSHYTNSGNDSTPDAKTSHDTATQASHSDATALPAKATPSSSWTAIDLGGMRLRSISPELFEYDFLTSVYVDHNLLTYLPATIRQLRNLTVLNVSGNRLTSVPPELGMLTRLKELLLFDNLIQTLPFELGTLYNLETLGLEGNPIQDPFKSLLQKEGTHAAIAYLRDNAPAPPQPKMREWATLDKEAARSGTEIVSVLSYNILSSRYATPQSYGYVPTWALNWDYRKDFILQEILGLSADIVCLQEVEASQFDDFFKEQMHKEGGYEGVFWIKSRARTMTDQERKGVDGCAIFFKSAKFSLVEKHLIEFQQAALQRKDFEKSDDAFNRFMTKDNITGFAVLEHTGTHNKLLVANSHIHWDPEYTDVKVVQVAMLLEEIEQLTVKHGALLPNAKPSMNASAAGRPGLSRPKTDPANYYLATVMCGDFNSTPNSGVVEYVTRGALSKDHDDLGKCTYSKFMTEGFQHSLGLKSAYATVGELPFTNFSPTFKDVIDYIFYSNGTLTPTGLLGAADAEYVKNVVGFPNVHFPSDHISLMAEFRWKSSPPTSTAGNSHGTATRSSFGQKPRPPNSLPFNRSLGSDSTSGSGTSSQFRKTLSFKK</sequence>
<keyword evidence="11" id="KW-0677">Repeat</keyword>
<feature type="domain" description="Endonuclease/exonuclease/phosphatase" evidence="23">
    <location>
        <begin position="385"/>
        <end position="718"/>
    </location>
</feature>
<comment type="cofactor">
    <cofactor evidence="2">
        <name>Mg(2+)</name>
        <dbReference type="ChEBI" id="CHEBI:18420"/>
    </cofactor>
</comment>
<dbReference type="SMART" id="SM00369">
    <property type="entry name" value="LRR_TYP"/>
    <property type="match status" value="2"/>
</dbReference>
<dbReference type="InterPro" id="IPR036691">
    <property type="entry name" value="Endo/exonu/phosph_ase_sf"/>
</dbReference>
<evidence type="ECO:0000259" key="23">
    <source>
        <dbReference type="Pfam" id="PF03372"/>
    </source>
</evidence>
<keyword evidence="8" id="KW-0433">Leucine-rich repeat</keyword>
<feature type="compositionally biased region" description="Low complexity" evidence="22">
    <location>
        <begin position="763"/>
        <end position="776"/>
    </location>
</feature>
<evidence type="ECO:0000256" key="17">
    <source>
        <dbReference type="ARBA" id="ARBA00023163"/>
    </source>
</evidence>
<accession>A0A9W8EBW3</accession>
<keyword evidence="16" id="KW-0805">Transcription regulation</keyword>
<proteinExistence type="inferred from homology"/>
<dbReference type="InterPro" id="IPR003591">
    <property type="entry name" value="Leu-rich_rpt_typical-subtyp"/>
</dbReference>
<dbReference type="SUPFAM" id="SSF56219">
    <property type="entry name" value="DNase I-like"/>
    <property type="match status" value="1"/>
</dbReference>
<comment type="similarity">
    <text evidence="5">Belongs to the CCR4/nocturin family.</text>
</comment>
<keyword evidence="25" id="KW-1185">Reference proteome</keyword>
<evidence type="ECO:0000256" key="21">
    <source>
        <dbReference type="ARBA" id="ARBA00033317"/>
    </source>
</evidence>
<dbReference type="InterPro" id="IPR005135">
    <property type="entry name" value="Endo/exonuclease/phosphatase"/>
</dbReference>
<dbReference type="GO" id="GO:0004535">
    <property type="term" value="F:poly(A)-specific ribonuclease activity"/>
    <property type="evidence" value="ECO:0007669"/>
    <property type="project" value="UniProtKB-EC"/>
</dbReference>
<dbReference type="PANTHER" id="PTHR12121">
    <property type="entry name" value="CARBON CATABOLITE REPRESSOR PROTEIN 4"/>
    <property type="match status" value="1"/>
</dbReference>
<dbReference type="GO" id="GO:0005737">
    <property type="term" value="C:cytoplasm"/>
    <property type="evidence" value="ECO:0007669"/>
    <property type="project" value="UniProtKB-SubCell"/>
</dbReference>
<feature type="region of interest" description="Disordered" evidence="22">
    <location>
        <begin position="1"/>
        <end position="35"/>
    </location>
</feature>
<comment type="caution">
    <text evidence="24">The sequence shown here is derived from an EMBL/GenBank/DDBJ whole genome shotgun (WGS) entry which is preliminary data.</text>
</comment>
<organism evidence="24 25">
    <name type="scientific">Dimargaris verticillata</name>
    <dbReference type="NCBI Taxonomy" id="2761393"/>
    <lineage>
        <taxon>Eukaryota</taxon>
        <taxon>Fungi</taxon>
        <taxon>Fungi incertae sedis</taxon>
        <taxon>Zoopagomycota</taxon>
        <taxon>Kickxellomycotina</taxon>
        <taxon>Dimargaritomycetes</taxon>
        <taxon>Dimargaritales</taxon>
        <taxon>Dimargaritaceae</taxon>
        <taxon>Dimargaris</taxon>
    </lineage>
</organism>
<protein>
    <recommendedName>
        <fullName evidence="6">poly(A)-specific ribonuclease</fullName>
        <ecNumber evidence="6">3.1.13.4</ecNumber>
    </recommendedName>
    <alternativeName>
        <fullName evidence="19">Carbon catabolite repressor protein 4</fullName>
    </alternativeName>
    <alternativeName>
        <fullName evidence="20">Cytoplasmic deadenylase</fullName>
    </alternativeName>
    <alternativeName>
        <fullName evidence="21">Glucose-repressible alcohol dehydrogenase transcriptional effector</fullName>
    </alternativeName>
</protein>
<dbReference type="Pfam" id="PF03372">
    <property type="entry name" value="Exo_endo_phos"/>
    <property type="match status" value="1"/>
</dbReference>
<dbReference type="CDD" id="cd09097">
    <property type="entry name" value="Deadenylase_CCR4"/>
    <property type="match status" value="1"/>
</dbReference>
<keyword evidence="12 24" id="KW-0378">Hydrolase</keyword>
<evidence type="ECO:0000256" key="1">
    <source>
        <dbReference type="ARBA" id="ARBA00001663"/>
    </source>
</evidence>
<dbReference type="PANTHER" id="PTHR12121:SF100">
    <property type="entry name" value="POLY(A)-SPECIFIC RIBONUCLEASE"/>
    <property type="match status" value="1"/>
</dbReference>
<dbReference type="Gene3D" id="3.80.10.10">
    <property type="entry name" value="Ribonuclease Inhibitor"/>
    <property type="match status" value="1"/>
</dbReference>
<evidence type="ECO:0000256" key="22">
    <source>
        <dbReference type="SAM" id="MobiDB-lite"/>
    </source>
</evidence>
<feature type="region of interest" description="Disordered" evidence="22">
    <location>
        <begin position="730"/>
        <end position="786"/>
    </location>
</feature>
<evidence type="ECO:0000256" key="10">
    <source>
        <dbReference type="ARBA" id="ARBA00022723"/>
    </source>
</evidence>
<dbReference type="OrthoDB" id="428734at2759"/>
<evidence type="ECO:0000256" key="4">
    <source>
        <dbReference type="ARBA" id="ARBA00004496"/>
    </source>
</evidence>
<dbReference type="InterPro" id="IPR032675">
    <property type="entry name" value="LRR_dom_sf"/>
</dbReference>
<dbReference type="Pfam" id="PF13855">
    <property type="entry name" value="LRR_8"/>
    <property type="match status" value="1"/>
</dbReference>
<comment type="subcellular location">
    <subcellularLocation>
        <location evidence="4">Cytoplasm</location>
    </subcellularLocation>
    <subcellularLocation>
        <location evidence="3">Nucleus</location>
    </subcellularLocation>
</comment>
<keyword evidence="18" id="KW-0539">Nucleus</keyword>
<evidence type="ECO:0000256" key="16">
    <source>
        <dbReference type="ARBA" id="ARBA00023015"/>
    </source>
</evidence>
<gene>
    <name evidence="24" type="primary">CCR4</name>
    <name evidence="24" type="ORF">H4R34_004223</name>
</gene>
<feature type="region of interest" description="Disordered" evidence="22">
    <location>
        <begin position="167"/>
        <end position="223"/>
    </location>
</feature>
<dbReference type="InterPro" id="IPR001611">
    <property type="entry name" value="Leu-rich_rpt"/>
</dbReference>
<dbReference type="SUPFAM" id="SSF52075">
    <property type="entry name" value="Outer arm dynein light chain 1"/>
    <property type="match status" value="1"/>
</dbReference>
<dbReference type="Proteomes" id="UP001151582">
    <property type="component" value="Unassembled WGS sequence"/>
</dbReference>
<keyword evidence="7" id="KW-0963">Cytoplasm</keyword>
<dbReference type="EMBL" id="JANBQB010000495">
    <property type="protein sequence ID" value="KAJ1975749.1"/>
    <property type="molecule type" value="Genomic_DNA"/>
</dbReference>
<evidence type="ECO:0000256" key="12">
    <source>
        <dbReference type="ARBA" id="ARBA00022801"/>
    </source>
</evidence>
<evidence type="ECO:0000256" key="18">
    <source>
        <dbReference type="ARBA" id="ARBA00023242"/>
    </source>
</evidence>
<evidence type="ECO:0000256" key="7">
    <source>
        <dbReference type="ARBA" id="ARBA00022490"/>
    </source>
</evidence>
<evidence type="ECO:0000256" key="5">
    <source>
        <dbReference type="ARBA" id="ARBA00010774"/>
    </source>
</evidence>
<dbReference type="GO" id="GO:0003723">
    <property type="term" value="F:RNA binding"/>
    <property type="evidence" value="ECO:0007669"/>
    <property type="project" value="UniProtKB-KW"/>
</dbReference>
<keyword evidence="14" id="KW-0460">Magnesium</keyword>
<feature type="compositionally biased region" description="Polar residues" evidence="22">
    <location>
        <begin position="186"/>
        <end position="216"/>
    </location>
</feature>
<keyword evidence="13" id="KW-0269">Exonuclease</keyword>
<dbReference type="Gene3D" id="3.60.10.10">
    <property type="entry name" value="Endonuclease/exonuclease/phosphatase"/>
    <property type="match status" value="1"/>
</dbReference>
<feature type="compositionally biased region" description="Low complexity" evidence="22">
    <location>
        <begin position="72"/>
        <end position="89"/>
    </location>
</feature>
<evidence type="ECO:0000256" key="13">
    <source>
        <dbReference type="ARBA" id="ARBA00022839"/>
    </source>
</evidence>
<evidence type="ECO:0000313" key="25">
    <source>
        <dbReference type="Proteomes" id="UP001151582"/>
    </source>
</evidence>
<keyword evidence="17" id="KW-0804">Transcription</keyword>
<evidence type="ECO:0000256" key="11">
    <source>
        <dbReference type="ARBA" id="ARBA00022737"/>
    </source>
</evidence>
<dbReference type="PROSITE" id="PS51450">
    <property type="entry name" value="LRR"/>
    <property type="match status" value="1"/>
</dbReference>
<dbReference type="AlphaFoldDB" id="A0A9W8EBW3"/>
<dbReference type="EC" id="3.1.13.4" evidence="6"/>
<name>A0A9W8EBW3_9FUNG</name>
<comment type="catalytic activity">
    <reaction evidence="1">
        <text>Exonucleolytic cleavage of poly(A) to 5'-AMP.</text>
        <dbReference type="EC" id="3.1.13.4"/>
    </reaction>
</comment>
<evidence type="ECO:0000256" key="19">
    <source>
        <dbReference type="ARBA" id="ARBA00030493"/>
    </source>
</evidence>
<evidence type="ECO:0000256" key="14">
    <source>
        <dbReference type="ARBA" id="ARBA00022842"/>
    </source>
</evidence>
<feature type="compositionally biased region" description="Polar residues" evidence="22">
    <location>
        <begin position="730"/>
        <end position="749"/>
    </location>
</feature>
<feature type="region of interest" description="Disordered" evidence="22">
    <location>
        <begin position="69"/>
        <end position="101"/>
    </location>
</feature>
<evidence type="ECO:0000313" key="24">
    <source>
        <dbReference type="EMBL" id="KAJ1975749.1"/>
    </source>
</evidence>
<evidence type="ECO:0000256" key="2">
    <source>
        <dbReference type="ARBA" id="ARBA00001946"/>
    </source>
</evidence>
<evidence type="ECO:0000256" key="9">
    <source>
        <dbReference type="ARBA" id="ARBA00022722"/>
    </source>
</evidence>
<evidence type="ECO:0000256" key="6">
    <source>
        <dbReference type="ARBA" id="ARBA00012161"/>
    </source>
</evidence>
<dbReference type="GO" id="GO:0046872">
    <property type="term" value="F:metal ion binding"/>
    <property type="evidence" value="ECO:0007669"/>
    <property type="project" value="UniProtKB-KW"/>
</dbReference>
<evidence type="ECO:0000256" key="3">
    <source>
        <dbReference type="ARBA" id="ARBA00004123"/>
    </source>
</evidence>
<keyword evidence="10" id="KW-0479">Metal-binding</keyword>